<dbReference type="GO" id="GO:0009002">
    <property type="term" value="F:serine-type D-Ala-D-Ala carboxypeptidase activity"/>
    <property type="evidence" value="ECO:0007669"/>
    <property type="project" value="UniProtKB-EC"/>
</dbReference>
<evidence type="ECO:0000256" key="7">
    <source>
        <dbReference type="ARBA" id="ARBA00022801"/>
    </source>
</evidence>
<dbReference type="PANTHER" id="PTHR32282">
    <property type="entry name" value="BINDING PROTEIN TRANSPEPTIDASE, PUTATIVE-RELATED"/>
    <property type="match status" value="1"/>
</dbReference>
<evidence type="ECO:0000256" key="9">
    <source>
        <dbReference type="ARBA" id="ARBA00022984"/>
    </source>
</evidence>
<dbReference type="Gene3D" id="1.10.3810.10">
    <property type="entry name" value="Biosynthetic peptidoglycan transglycosylase-like"/>
    <property type="match status" value="1"/>
</dbReference>
<keyword evidence="5" id="KW-0328">Glycosyltransferase</keyword>
<feature type="domain" description="Glycosyl transferase family 51" evidence="17">
    <location>
        <begin position="71"/>
        <end position="256"/>
    </location>
</feature>
<dbReference type="InterPro" id="IPR012338">
    <property type="entry name" value="Beta-lactam/transpept-like"/>
</dbReference>
<dbReference type="Gene3D" id="3.40.710.10">
    <property type="entry name" value="DD-peptidase/beta-lactamase superfamily"/>
    <property type="match status" value="1"/>
</dbReference>
<dbReference type="Pfam" id="PF00905">
    <property type="entry name" value="Transpeptidase"/>
    <property type="match status" value="1"/>
</dbReference>
<dbReference type="Pfam" id="PF00912">
    <property type="entry name" value="Transgly"/>
    <property type="match status" value="1"/>
</dbReference>
<protein>
    <submittedName>
        <fullName evidence="18">Membrane carboxypeptidase (Penicillin-binding protein)</fullName>
    </submittedName>
</protein>
<evidence type="ECO:0000313" key="19">
    <source>
        <dbReference type="Proteomes" id="UP000184428"/>
    </source>
</evidence>
<evidence type="ECO:0000313" key="18">
    <source>
        <dbReference type="EMBL" id="SHN88945.1"/>
    </source>
</evidence>
<keyword evidence="15" id="KW-0472">Membrane</keyword>
<comment type="catalytic activity">
    <reaction evidence="12">
        <text>Preferential cleavage: (Ac)2-L-Lys-D-Ala-|-D-Ala. Also transpeptidation of peptidyl-alanyl moieties that are N-acyl substituents of D-alanine.</text>
        <dbReference type="EC" id="3.4.16.4"/>
    </reaction>
</comment>
<dbReference type="OrthoDB" id="9766909at2"/>
<gene>
    <name evidence="18" type="ORF">SAMN05660350_04936</name>
</gene>
<evidence type="ECO:0000256" key="15">
    <source>
        <dbReference type="SAM" id="Phobius"/>
    </source>
</evidence>
<dbReference type="GO" id="GO:0030288">
    <property type="term" value="C:outer membrane-bounded periplasmic space"/>
    <property type="evidence" value="ECO:0007669"/>
    <property type="project" value="TreeGrafter"/>
</dbReference>
<accession>A0A1M7V181</accession>
<dbReference type="FunFam" id="1.10.3810.10:FF:000001">
    <property type="entry name" value="Penicillin-binding protein 1A"/>
    <property type="match status" value="1"/>
</dbReference>
<dbReference type="InterPro" id="IPR001264">
    <property type="entry name" value="Glyco_trans_51"/>
</dbReference>
<keyword evidence="15" id="KW-1133">Transmembrane helix</keyword>
<dbReference type="InterPro" id="IPR036950">
    <property type="entry name" value="PBP_transglycosylase"/>
</dbReference>
<evidence type="ECO:0000256" key="12">
    <source>
        <dbReference type="ARBA" id="ARBA00034000"/>
    </source>
</evidence>
<dbReference type="PANTHER" id="PTHR32282:SF33">
    <property type="entry name" value="PEPTIDOGLYCAN GLYCOSYLTRANSFERASE"/>
    <property type="match status" value="1"/>
</dbReference>
<evidence type="ECO:0000256" key="10">
    <source>
        <dbReference type="ARBA" id="ARBA00023268"/>
    </source>
</evidence>
<keyword evidence="9" id="KW-0573">Peptidoglycan synthesis</keyword>
<evidence type="ECO:0000256" key="13">
    <source>
        <dbReference type="ARBA" id="ARBA00049902"/>
    </source>
</evidence>
<evidence type="ECO:0000259" key="17">
    <source>
        <dbReference type="Pfam" id="PF00912"/>
    </source>
</evidence>
<dbReference type="SUPFAM" id="SSF56601">
    <property type="entry name" value="beta-lactamase/transpeptidase-like"/>
    <property type="match status" value="1"/>
</dbReference>
<feature type="region of interest" description="Disordered" evidence="14">
    <location>
        <begin position="665"/>
        <end position="718"/>
    </location>
</feature>
<feature type="compositionally biased region" description="Pro residues" evidence="14">
    <location>
        <begin position="709"/>
        <end position="718"/>
    </location>
</feature>
<evidence type="ECO:0000256" key="14">
    <source>
        <dbReference type="SAM" id="MobiDB-lite"/>
    </source>
</evidence>
<dbReference type="RefSeq" id="WP_072921360.1">
    <property type="nucleotide sequence ID" value="NZ_FRDM01000069.1"/>
</dbReference>
<evidence type="ECO:0000256" key="11">
    <source>
        <dbReference type="ARBA" id="ARBA00023316"/>
    </source>
</evidence>
<comment type="similarity">
    <text evidence="1">In the C-terminal section; belongs to the transpeptidase family.</text>
</comment>
<keyword evidence="7" id="KW-0378">Hydrolase</keyword>
<evidence type="ECO:0000256" key="2">
    <source>
        <dbReference type="ARBA" id="ARBA00007739"/>
    </source>
</evidence>
<feature type="domain" description="Penicillin-binding protein transpeptidase" evidence="16">
    <location>
        <begin position="350"/>
        <end position="648"/>
    </location>
</feature>
<organism evidence="18 19">
    <name type="scientific">Geodermatophilus obscurus</name>
    <dbReference type="NCBI Taxonomy" id="1861"/>
    <lineage>
        <taxon>Bacteria</taxon>
        <taxon>Bacillati</taxon>
        <taxon>Actinomycetota</taxon>
        <taxon>Actinomycetes</taxon>
        <taxon>Geodermatophilales</taxon>
        <taxon>Geodermatophilaceae</taxon>
        <taxon>Geodermatophilus</taxon>
    </lineage>
</organism>
<dbReference type="InterPro" id="IPR050396">
    <property type="entry name" value="Glycosyltr_51/Transpeptidase"/>
</dbReference>
<reference evidence="18 19" key="1">
    <citation type="submission" date="2016-12" db="EMBL/GenBank/DDBJ databases">
        <authorList>
            <person name="Song W.-J."/>
            <person name="Kurnit D.M."/>
        </authorList>
    </citation>
    <scope>NUCLEOTIDE SEQUENCE [LARGE SCALE GENOMIC DNA]</scope>
    <source>
        <strain evidence="18 19">DSM 43162</strain>
    </source>
</reference>
<dbReference type="GO" id="GO:0006508">
    <property type="term" value="P:proteolysis"/>
    <property type="evidence" value="ECO:0007669"/>
    <property type="project" value="UniProtKB-KW"/>
</dbReference>
<evidence type="ECO:0000256" key="5">
    <source>
        <dbReference type="ARBA" id="ARBA00022676"/>
    </source>
</evidence>
<keyword evidence="15" id="KW-0812">Transmembrane</keyword>
<dbReference type="GO" id="GO:0071555">
    <property type="term" value="P:cell wall organization"/>
    <property type="evidence" value="ECO:0007669"/>
    <property type="project" value="UniProtKB-KW"/>
</dbReference>
<comment type="catalytic activity">
    <reaction evidence="13">
        <text>[GlcNAc-(1-&gt;4)-Mur2Ac(oyl-L-Ala-gamma-D-Glu-L-Lys-D-Ala-D-Ala)](n)-di-trans,octa-cis-undecaprenyl diphosphate + beta-D-GlcNAc-(1-&gt;4)-Mur2Ac(oyl-L-Ala-gamma-D-Glu-L-Lys-D-Ala-D-Ala)-di-trans,octa-cis-undecaprenyl diphosphate = [GlcNAc-(1-&gt;4)-Mur2Ac(oyl-L-Ala-gamma-D-Glu-L-Lys-D-Ala-D-Ala)](n+1)-di-trans,octa-cis-undecaprenyl diphosphate + di-trans,octa-cis-undecaprenyl diphosphate + H(+)</text>
        <dbReference type="Rhea" id="RHEA:23708"/>
        <dbReference type="Rhea" id="RHEA-COMP:9602"/>
        <dbReference type="Rhea" id="RHEA-COMP:9603"/>
        <dbReference type="ChEBI" id="CHEBI:15378"/>
        <dbReference type="ChEBI" id="CHEBI:58405"/>
        <dbReference type="ChEBI" id="CHEBI:60033"/>
        <dbReference type="ChEBI" id="CHEBI:78435"/>
        <dbReference type="EC" id="2.4.99.28"/>
    </reaction>
</comment>
<sequence length="718" mass="74314">MSADASDRARVLAKLAATIVLAGALVAGMLLPLVGGTGLAARNSASLLDALPVELTDETPAGNTRVLAADGSLITMFYRNNRTPVASDRISDVMKQALVAIEDARFELHNGLDVQGTLRALATNVAAGSVREGGSTLTQQLVKQTLAQTADTAEERQAATEESVGRKLREARMALALEEEYSKDEILTRYLNLVYFGQGAYGVQAAAQRYFSVDAADLTLPQAAMLAGLVQSPSNDDPITNPENGQNRRNQVLQAMVAAGQIDQAQFDEVSGQPVQVVPGGTPPNGCIDATVGGFFCAYLADHLTGTLGLSQELLDAGGLTIQTTLRPDLQRSGDQAVLDTLAMGDSLAGTFTAVEPGTGHVLAMSANRRFGCDGPECESVNLNVVPGQGSGSTYKVFTAAAALEEGFPISHVITASEPYVSRVYRDGAGRYDVENVGNSYPRTLSMDEALVRSSNTYFLALEDQLGSVEGPVRAAERMGLFQFSDPGLPQQIIDENRGSFTFGPESTSPLALASAYSTLAANGTQCDPTPVTAVLDRNGQPLTGDDGRPVVRDDGCTPGAISTEVATTLNQVLVGDTESPFGTGRNAAVPGHRVAGKTGTSQDNLSVAFVGYTPQYTASVMVYNPKEREQVRGFGGGIPATIWRNAMSPILAGQPAVPFTAPAPAPAPAAPAAFGSAPDAAPAPEAAPAADDGTSADPAAQPAAAPAPLDPATPPAG</sequence>
<evidence type="ECO:0000256" key="6">
    <source>
        <dbReference type="ARBA" id="ARBA00022679"/>
    </source>
</evidence>
<keyword evidence="4" id="KW-0645">Protease</keyword>
<evidence type="ECO:0000256" key="3">
    <source>
        <dbReference type="ARBA" id="ARBA00022645"/>
    </source>
</evidence>
<evidence type="ECO:0000259" key="16">
    <source>
        <dbReference type="Pfam" id="PF00905"/>
    </source>
</evidence>
<keyword evidence="8" id="KW-0133">Cell shape</keyword>
<dbReference type="AlphaFoldDB" id="A0A1M7V181"/>
<feature type="transmembrane region" description="Helical" evidence="15">
    <location>
        <begin position="12"/>
        <end position="34"/>
    </location>
</feature>
<keyword evidence="10" id="KW-0511">Multifunctional enzyme</keyword>
<keyword evidence="3 18" id="KW-0121">Carboxypeptidase</keyword>
<keyword evidence="11" id="KW-0961">Cell wall biogenesis/degradation</keyword>
<dbReference type="InterPro" id="IPR023346">
    <property type="entry name" value="Lysozyme-like_dom_sf"/>
</dbReference>
<name>A0A1M7V181_9ACTN</name>
<evidence type="ECO:0000256" key="4">
    <source>
        <dbReference type="ARBA" id="ARBA00022670"/>
    </source>
</evidence>
<dbReference type="InterPro" id="IPR001460">
    <property type="entry name" value="PCN-bd_Tpept"/>
</dbReference>
<dbReference type="GO" id="GO:0009252">
    <property type="term" value="P:peptidoglycan biosynthetic process"/>
    <property type="evidence" value="ECO:0007669"/>
    <property type="project" value="UniProtKB-KW"/>
</dbReference>
<dbReference type="EMBL" id="FRDM01000069">
    <property type="protein sequence ID" value="SHN88945.1"/>
    <property type="molecule type" value="Genomic_DNA"/>
</dbReference>
<dbReference type="GO" id="GO:0008658">
    <property type="term" value="F:penicillin binding"/>
    <property type="evidence" value="ECO:0007669"/>
    <property type="project" value="InterPro"/>
</dbReference>
<proteinExistence type="inferred from homology"/>
<evidence type="ECO:0000256" key="1">
    <source>
        <dbReference type="ARBA" id="ARBA00007090"/>
    </source>
</evidence>
<feature type="compositionally biased region" description="Low complexity" evidence="14">
    <location>
        <begin position="671"/>
        <end position="708"/>
    </location>
</feature>
<dbReference type="GO" id="GO:0008955">
    <property type="term" value="F:peptidoglycan glycosyltransferase activity"/>
    <property type="evidence" value="ECO:0007669"/>
    <property type="project" value="UniProtKB-EC"/>
</dbReference>
<dbReference type="GO" id="GO:0008360">
    <property type="term" value="P:regulation of cell shape"/>
    <property type="evidence" value="ECO:0007669"/>
    <property type="project" value="UniProtKB-KW"/>
</dbReference>
<dbReference type="SUPFAM" id="SSF53955">
    <property type="entry name" value="Lysozyme-like"/>
    <property type="match status" value="1"/>
</dbReference>
<keyword evidence="6" id="KW-0808">Transferase</keyword>
<evidence type="ECO:0000256" key="8">
    <source>
        <dbReference type="ARBA" id="ARBA00022960"/>
    </source>
</evidence>
<dbReference type="Proteomes" id="UP000184428">
    <property type="component" value="Unassembled WGS sequence"/>
</dbReference>
<comment type="similarity">
    <text evidence="2">In the N-terminal section; belongs to the glycosyltransferase 51 family.</text>
</comment>